<evidence type="ECO:0000256" key="7">
    <source>
        <dbReference type="SAM" id="Phobius"/>
    </source>
</evidence>
<keyword evidence="4 7" id="KW-0812">Transmembrane</keyword>
<dbReference type="InterPro" id="IPR050352">
    <property type="entry name" value="ABCG_transporters"/>
</dbReference>
<keyword evidence="3" id="KW-0813">Transport</keyword>
<evidence type="ECO:0000256" key="2">
    <source>
        <dbReference type="ARBA" id="ARBA00005814"/>
    </source>
</evidence>
<dbReference type="Gene3D" id="3.40.50.300">
    <property type="entry name" value="P-loop containing nucleotide triphosphate hydrolases"/>
    <property type="match status" value="1"/>
</dbReference>
<dbReference type="EnsemblMetazoa" id="CJA14157.1">
    <property type="protein sequence ID" value="CJA14157.1"/>
    <property type="gene ID" value="WBGene00133361"/>
</dbReference>
<dbReference type="PANTHER" id="PTHR48041:SF68">
    <property type="entry name" value="ABC TRANSPORTER DOMAIN-CONTAINING PROTEIN"/>
    <property type="match status" value="1"/>
</dbReference>
<dbReference type="InterPro" id="IPR027417">
    <property type="entry name" value="P-loop_NTPase"/>
</dbReference>
<feature type="domain" description="ABC-2 type transporter transmembrane" evidence="9">
    <location>
        <begin position="172"/>
        <end position="382"/>
    </location>
</feature>
<reference evidence="11" key="1">
    <citation type="submission" date="2010-08" db="EMBL/GenBank/DDBJ databases">
        <authorList>
            <consortium name="Caenorhabditis japonica Sequencing Consortium"/>
            <person name="Wilson R.K."/>
        </authorList>
    </citation>
    <scope>NUCLEOTIDE SEQUENCE [LARGE SCALE GENOMIC DNA]</scope>
    <source>
        <strain evidence="11">DF5081</strain>
    </source>
</reference>
<feature type="transmembrane region" description="Helical" evidence="7">
    <location>
        <begin position="218"/>
        <end position="237"/>
    </location>
</feature>
<evidence type="ECO:0000256" key="5">
    <source>
        <dbReference type="ARBA" id="ARBA00022989"/>
    </source>
</evidence>
<evidence type="ECO:0008006" key="12">
    <source>
        <dbReference type="Google" id="ProtNLM"/>
    </source>
</evidence>
<proteinExistence type="inferred from homology"/>
<dbReference type="AlphaFoldDB" id="A0A8R1I1A0"/>
<comment type="similarity">
    <text evidence="2">Belongs to the ABC transporter superfamily. ABCG family. Eye pigment precursor importer (TC 3.A.1.204) subfamily.</text>
</comment>
<feature type="transmembrane region" description="Helical" evidence="7">
    <location>
        <begin position="301"/>
        <end position="324"/>
    </location>
</feature>
<sequence length="454" mass="51672">MTSHQRNQSRAKRHARVQQLLKRFGLKNCEHTPIGSQTITGLSRGEKKRLTIACELLTDPPVMFCDEPTTGLDSFTACEVMKCLKGLARDGKIVVCTIHQPATWVYQMADRLVLLCQGRVAYEGPDLQHYKYQCPLTILSLQQSSKLPKSPSLRSSRSENSRKTVRRSWLFQFQTLVARGLVQISRRKRYIAARLALTVLVSWFLGMVYLQVPIHKDHLLGIKGVVFAALQMNNILYMMPSLISFWEDYPVVVREYQSNMYSASAYFMARSLTDSILHLIFPIIFFNIIYFMIGLPVTFKAISTFLVMCVAMSMIITSLSHAVVSLCGDVTISMSVAPLISVPVMVFGGFLITVDAVPWYYKPLSYISWYHYAFEAIMTALFEDHGKIEGCSPNFTMFLPTQLNFECSTGLQFIKDQDFDVSNFWWDFGAVGLILAFWNVFGLVAFVCTVRRWS</sequence>
<dbReference type="InterPro" id="IPR003439">
    <property type="entry name" value="ABC_transporter-like_ATP-bd"/>
</dbReference>
<feature type="transmembrane region" description="Helical" evidence="7">
    <location>
        <begin position="191"/>
        <end position="212"/>
    </location>
</feature>
<feature type="transmembrane region" description="Helical" evidence="7">
    <location>
        <begin position="336"/>
        <end position="361"/>
    </location>
</feature>
<evidence type="ECO:0000259" key="9">
    <source>
        <dbReference type="Pfam" id="PF01061"/>
    </source>
</evidence>
<dbReference type="InterPro" id="IPR013525">
    <property type="entry name" value="ABC2_TM"/>
</dbReference>
<protein>
    <recommendedName>
        <fullName evidence="12">ABC transporter domain-containing protein</fullName>
    </recommendedName>
</protein>
<reference evidence="10" key="2">
    <citation type="submission" date="2022-06" db="UniProtKB">
        <authorList>
            <consortium name="EnsemblMetazoa"/>
        </authorList>
    </citation>
    <scope>IDENTIFICATION</scope>
    <source>
        <strain evidence="10">DF5081</strain>
    </source>
</reference>
<evidence type="ECO:0000256" key="3">
    <source>
        <dbReference type="ARBA" id="ARBA00022448"/>
    </source>
</evidence>
<evidence type="ECO:0000313" key="10">
    <source>
        <dbReference type="EnsemblMetazoa" id="CJA14157.1"/>
    </source>
</evidence>
<evidence type="ECO:0000259" key="8">
    <source>
        <dbReference type="Pfam" id="PF00005"/>
    </source>
</evidence>
<evidence type="ECO:0000256" key="4">
    <source>
        <dbReference type="ARBA" id="ARBA00022692"/>
    </source>
</evidence>
<dbReference type="Pfam" id="PF00005">
    <property type="entry name" value="ABC_tran"/>
    <property type="match status" value="1"/>
</dbReference>
<dbReference type="SUPFAM" id="SSF52540">
    <property type="entry name" value="P-loop containing nucleoside triphosphate hydrolases"/>
    <property type="match status" value="1"/>
</dbReference>
<keyword evidence="5 7" id="KW-1133">Transmembrane helix</keyword>
<evidence type="ECO:0000256" key="6">
    <source>
        <dbReference type="ARBA" id="ARBA00023136"/>
    </source>
</evidence>
<name>A0A8R1I1A0_CAEJA</name>
<comment type="subcellular location">
    <subcellularLocation>
        <location evidence="1">Membrane</location>
        <topology evidence="1">Multi-pass membrane protein</topology>
    </subcellularLocation>
</comment>
<keyword evidence="6 7" id="KW-0472">Membrane</keyword>
<feature type="domain" description="ABC transporter" evidence="8">
    <location>
        <begin position="7"/>
        <end position="70"/>
    </location>
</feature>
<evidence type="ECO:0000313" key="11">
    <source>
        <dbReference type="Proteomes" id="UP000005237"/>
    </source>
</evidence>
<organism evidence="10 11">
    <name type="scientific">Caenorhabditis japonica</name>
    <dbReference type="NCBI Taxonomy" id="281687"/>
    <lineage>
        <taxon>Eukaryota</taxon>
        <taxon>Metazoa</taxon>
        <taxon>Ecdysozoa</taxon>
        <taxon>Nematoda</taxon>
        <taxon>Chromadorea</taxon>
        <taxon>Rhabditida</taxon>
        <taxon>Rhabditina</taxon>
        <taxon>Rhabditomorpha</taxon>
        <taxon>Rhabditoidea</taxon>
        <taxon>Rhabditidae</taxon>
        <taxon>Peloderinae</taxon>
        <taxon>Caenorhabditis</taxon>
    </lineage>
</organism>
<feature type="transmembrane region" description="Helical" evidence="7">
    <location>
        <begin position="276"/>
        <end position="295"/>
    </location>
</feature>
<keyword evidence="11" id="KW-1185">Reference proteome</keyword>
<dbReference type="GO" id="GO:0005524">
    <property type="term" value="F:ATP binding"/>
    <property type="evidence" value="ECO:0007669"/>
    <property type="project" value="InterPro"/>
</dbReference>
<dbReference type="GO" id="GO:0140359">
    <property type="term" value="F:ABC-type transporter activity"/>
    <property type="evidence" value="ECO:0007669"/>
    <property type="project" value="InterPro"/>
</dbReference>
<dbReference type="Proteomes" id="UP000005237">
    <property type="component" value="Unassembled WGS sequence"/>
</dbReference>
<dbReference type="GO" id="GO:0016887">
    <property type="term" value="F:ATP hydrolysis activity"/>
    <property type="evidence" value="ECO:0007669"/>
    <property type="project" value="InterPro"/>
</dbReference>
<dbReference type="Pfam" id="PF01061">
    <property type="entry name" value="ABC2_membrane"/>
    <property type="match status" value="1"/>
</dbReference>
<feature type="transmembrane region" description="Helical" evidence="7">
    <location>
        <begin position="428"/>
        <end position="450"/>
    </location>
</feature>
<accession>A0A8R1I1A0</accession>
<evidence type="ECO:0000256" key="1">
    <source>
        <dbReference type="ARBA" id="ARBA00004141"/>
    </source>
</evidence>
<dbReference type="GO" id="GO:0005886">
    <property type="term" value="C:plasma membrane"/>
    <property type="evidence" value="ECO:0007669"/>
    <property type="project" value="TreeGrafter"/>
</dbReference>
<dbReference type="PANTHER" id="PTHR48041">
    <property type="entry name" value="ABC TRANSPORTER G FAMILY MEMBER 28"/>
    <property type="match status" value="1"/>
</dbReference>